<evidence type="ECO:0000313" key="1">
    <source>
        <dbReference type="EMBL" id="GBN28508.1"/>
    </source>
</evidence>
<organism evidence="1 2">
    <name type="scientific">Araneus ventricosus</name>
    <name type="common">Orbweaver spider</name>
    <name type="synonym">Epeira ventricosa</name>
    <dbReference type="NCBI Taxonomy" id="182803"/>
    <lineage>
        <taxon>Eukaryota</taxon>
        <taxon>Metazoa</taxon>
        <taxon>Ecdysozoa</taxon>
        <taxon>Arthropoda</taxon>
        <taxon>Chelicerata</taxon>
        <taxon>Arachnida</taxon>
        <taxon>Araneae</taxon>
        <taxon>Araneomorphae</taxon>
        <taxon>Entelegynae</taxon>
        <taxon>Araneoidea</taxon>
        <taxon>Araneidae</taxon>
        <taxon>Araneus</taxon>
    </lineage>
</organism>
<accession>A0A4Y2MMW4</accession>
<evidence type="ECO:0000313" key="2">
    <source>
        <dbReference type="Proteomes" id="UP000499080"/>
    </source>
</evidence>
<name>A0A4Y2MMW4_ARAVE</name>
<protein>
    <submittedName>
        <fullName evidence="1">Uncharacterized protein</fullName>
    </submittedName>
</protein>
<reference evidence="1 2" key="1">
    <citation type="journal article" date="2019" name="Sci. Rep.">
        <title>Orb-weaving spider Araneus ventricosus genome elucidates the spidroin gene catalogue.</title>
        <authorList>
            <person name="Kono N."/>
            <person name="Nakamura H."/>
            <person name="Ohtoshi R."/>
            <person name="Moran D.A.P."/>
            <person name="Shinohara A."/>
            <person name="Yoshida Y."/>
            <person name="Fujiwara M."/>
            <person name="Mori M."/>
            <person name="Tomita M."/>
            <person name="Arakawa K."/>
        </authorList>
    </citation>
    <scope>NUCLEOTIDE SEQUENCE [LARGE SCALE GENOMIC DNA]</scope>
</reference>
<keyword evidence="2" id="KW-1185">Reference proteome</keyword>
<dbReference type="EMBL" id="BGPR01007650">
    <property type="protein sequence ID" value="GBN28508.1"/>
    <property type="molecule type" value="Genomic_DNA"/>
</dbReference>
<dbReference type="Proteomes" id="UP000499080">
    <property type="component" value="Unassembled WGS sequence"/>
</dbReference>
<gene>
    <name evidence="1" type="ORF">AVEN_97965_1</name>
</gene>
<comment type="caution">
    <text evidence="1">The sequence shown here is derived from an EMBL/GenBank/DDBJ whole genome shotgun (WGS) entry which is preliminary data.</text>
</comment>
<proteinExistence type="predicted"/>
<dbReference type="AlphaFoldDB" id="A0A4Y2MMW4"/>
<sequence>MYAPVAAGDGLSGPIQCFGNNTRDIWGPDLCNFEPQSDDSLRVTSPSPNFPFSHQKQEGRLAPYRFSISVEIRRGRIFSGWFRSRVSTPKAEPACSEALQDLLVRIEDQFWQLLLSHSCLCLWHDNPSLSAETTVLAK</sequence>